<proteinExistence type="predicted"/>
<dbReference type="EMBL" id="QNTT01000035">
    <property type="protein sequence ID" value="RBA33542.1"/>
    <property type="molecule type" value="Genomic_DNA"/>
</dbReference>
<keyword evidence="2" id="KW-1133">Transmembrane helix</keyword>
<dbReference type="Proteomes" id="UP000252187">
    <property type="component" value="Unassembled WGS sequence"/>
</dbReference>
<evidence type="ECO:0000259" key="3">
    <source>
        <dbReference type="Pfam" id="PF25362"/>
    </source>
</evidence>
<comment type="caution">
    <text evidence="4">The sequence shown here is derived from an EMBL/GenBank/DDBJ whole genome shotgun (WGS) entry which is preliminary data.</text>
</comment>
<reference evidence="4 5" key="1">
    <citation type="submission" date="2018-06" db="EMBL/GenBank/DDBJ databases">
        <title>Whole genome sequencing of four bacterial strains from South Shetland trench revealing bio-synthetic gene clusters.</title>
        <authorList>
            <person name="Abdel-Mageed W.M."/>
            <person name="Lehri B."/>
            <person name="Jarmusch S.A."/>
            <person name="Miranda K."/>
            <person name="Goodfellow M."/>
            <person name="Jaspars M."/>
            <person name="Karlyshev A.V."/>
        </authorList>
    </citation>
    <scope>NUCLEOTIDE SEQUENCE [LARGE SCALE GENOMIC DNA]</scope>
    <source>
        <strain evidence="4 5">SST1</strain>
    </source>
</reference>
<evidence type="ECO:0000256" key="1">
    <source>
        <dbReference type="SAM" id="MobiDB-lite"/>
    </source>
</evidence>
<dbReference type="RefSeq" id="WP_119192952.1">
    <property type="nucleotide sequence ID" value="NZ_JAPWIO010000001.1"/>
</dbReference>
<evidence type="ECO:0000256" key="2">
    <source>
        <dbReference type="SAM" id="Phobius"/>
    </source>
</evidence>
<organism evidence="4 5">
    <name type="scientific">Dietzia maris</name>
    <dbReference type="NCBI Taxonomy" id="37915"/>
    <lineage>
        <taxon>Bacteria</taxon>
        <taxon>Bacillati</taxon>
        <taxon>Actinomycetota</taxon>
        <taxon>Actinomycetes</taxon>
        <taxon>Mycobacteriales</taxon>
        <taxon>Dietziaceae</taxon>
        <taxon>Dietzia</taxon>
    </lineage>
</organism>
<dbReference type="AlphaFoldDB" id="A0A365P8F9"/>
<feature type="domain" description="PH" evidence="3">
    <location>
        <begin position="38"/>
        <end position="159"/>
    </location>
</feature>
<protein>
    <recommendedName>
        <fullName evidence="3">PH domain-containing protein</fullName>
    </recommendedName>
</protein>
<dbReference type="Pfam" id="PF25362">
    <property type="entry name" value="bPH_11"/>
    <property type="match status" value="1"/>
</dbReference>
<name>A0A365P8F9_9ACTN</name>
<accession>A0A365P8F9</accession>
<feature type="compositionally biased region" description="Low complexity" evidence="1">
    <location>
        <begin position="168"/>
        <end position="182"/>
    </location>
</feature>
<sequence>MTQDYWTVIIVIAVLLALIGLMTLGWRNRSRSQAGLFDELPTPPADPGEIVLGPLTGVYIGSTVAGDWQARIARPPLGHRSAGTLTAHTGGIRLELADAVVWIPRADLVDVRRASALANKTVPGGGILVARWQVTGPDGRTLVDSGFRADDKDTYPRWEALRGDADPSDTPTDSSSTTEENQ</sequence>
<evidence type="ECO:0000313" key="4">
    <source>
        <dbReference type="EMBL" id="RBA33542.1"/>
    </source>
</evidence>
<feature type="compositionally biased region" description="Basic and acidic residues" evidence="1">
    <location>
        <begin position="154"/>
        <end position="165"/>
    </location>
</feature>
<keyword evidence="2" id="KW-0472">Membrane</keyword>
<keyword evidence="2" id="KW-0812">Transmembrane</keyword>
<dbReference type="InterPro" id="IPR057446">
    <property type="entry name" value="PH_bac"/>
</dbReference>
<gene>
    <name evidence="4" type="ORF">DQ226_12515</name>
</gene>
<feature type="transmembrane region" description="Helical" evidence="2">
    <location>
        <begin position="6"/>
        <end position="26"/>
    </location>
</feature>
<evidence type="ECO:0000313" key="5">
    <source>
        <dbReference type="Proteomes" id="UP000252187"/>
    </source>
</evidence>
<feature type="region of interest" description="Disordered" evidence="1">
    <location>
        <begin position="154"/>
        <end position="182"/>
    </location>
</feature>